<evidence type="ECO:0000256" key="9">
    <source>
        <dbReference type="ARBA" id="ARBA00022946"/>
    </source>
</evidence>
<dbReference type="PANTHER" id="PTHR13327">
    <property type="entry name" value="NADH-UBIQUINONE OXIDOREDUCTASE ESSS SUBUNIT, MITOCHONDRIAL PRECURSOR"/>
    <property type="match status" value="1"/>
</dbReference>
<reference evidence="19" key="2">
    <citation type="submission" date="2025-09" db="UniProtKB">
        <authorList>
            <consortium name="Ensembl"/>
        </authorList>
    </citation>
    <scope>IDENTIFICATION</scope>
</reference>
<comment type="subunit">
    <text evidence="16">Complex I is composed of 45 different subunits. Interacts with BCAP31.</text>
</comment>
<dbReference type="InterPro" id="IPR019329">
    <property type="entry name" value="NADH_UbQ_OxRdtase_ESSS_su"/>
</dbReference>
<comment type="subcellular location">
    <subcellularLocation>
        <location evidence="2">Mitochondrion inner membrane</location>
        <topology evidence="2">Single-pass membrane protein</topology>
    </subcellularLocation>
</comment>
<evidence type="ECO:0000256" key="14">
    <source>
        <dbReference type="ARBA" id="ARBA00030753"/>
    </source>
</evidence>
<keyword evidence="12" id="KW-0496">Mitochondrion</keyword>
<keyword evidence="7 18" id="KW-0812">Transmembrane</keyword>
<evidence type="ECO:0000256" key="4">
    <source>
        <dbReference type="ARBA" id="ARBA00018632"/>
    </source>
</evidence>
<dbReference type="GO" id="GO:0007507">
    <property type="term" value="P:heart development"/>
    <property type="evidence" value="ECO:0007669"/>
    <property type="project" value="Ensembl"/>
</dbReference>
<evidence type="ECO:0000256" key="7">
    <source>
        <dbReference type="ARBA" id="ARBA00022692"/>
    </source>
</evidence>
<evidence type="ECO:0000256" key="8">
    <source>
        <dbReference type="ARBA" id="ARBA00022792"/>
    </source>
</evidence>
<evidence type="ECO:0000256" key="15">
    <source>
        <dbReference type="ARBA" id="ARBA00031387"/>
    </source>
</evidence>
<dbReference type="GO" id="GO:0001944">
    <property type="term" value="P:vasculature development"/>
    <property type="evidence" value="ECO:0007669"/>
    <property type="project" value="Ensembl"/>
</dbReference>
<dbReference type="OrthoDB" id="5917019at2759"/>
<dbReference type="GeneID" id="111842265"/>
<evidence type="ECO:0000256" key="10">
    <source>
        <dbReference type="ARBA" id="ARBA00022982"/>
    </source>
</evidence>
<dbReference type="Pfam" id="PF10183">
    <property type="entry name" value="ESSS"/>
    <property type="match status" value="1"/>
</dbReference>
<feature type="transmembrane region" description="Helical" evidence="18">
    <location>
        <begin position="81"/>
        <end position="102"/>
    </location>
</feature>
<evidence type="ECO:0000313" key="20">
    <source>
        <dbReference type="Proteomes" id="UP000261540"/>
    </source>
</evidence>
<dbReference type="GeneTree" id="ENSGT00390000003022"/>
<organism evidence="19 20">
    <name type="scientific">Paramormyrops kingsleyae</name>
    <dbReference type="NCBI Taxonomy" id="1676925"/>
    <lineage>
        <taxon>Eukaryota</taxon>
        <taxon>Metazoa</taxon>
        <taxon>Chordata</taxon>
        <taxon>Craniata</taxon>
        <taxon>Vertebrata</taxon>
        <taxon>Euteleostomi</taxon>
        <taxon>Actinopterygii</taxon>
        <taxon>Neopterygii</taxon>
        <taxon>Teleostei</taxon>
        <taxon>Osteoglossocephala</taxon>
        <taxon>Osteoglossomorpha</taxon>
        <taxon>Osteoglossiformes</taxon>
        <taxon>Mormyridae</taxon>
        <taxon>Paramormyrops</taxon>
    </lineage>
</organism>
<evidence type="ECO:0000256" key="16">
    <source>
        <dbReference type="ARBA" id="ARBA00046528"/>
    </source>
</evidence>
<evidence type="ECO:0000256" key="5">
    <source>
        <dbReference type="ARBA" id="ARBA00022448"/>
    </source>
</evidence>
<dbReference type="AlphaFoldDB" id="A0A3B3QS61"/>
<keyword evidence="9" id="KW-0809">Transit peptide</keyword>
<evidence type="ECO:0000256" key="2">
    <source>
        <dbReference type="ARBA" id="ARBA00004434"/>
    </source>
</evidence>
<evidence type="ECO:0000256" key="3">
    <source>
        <dbReference type="ARBA" id="ARBA00008915"/>
    </source>
</evidence>
<keyword evidence="13 18" id="KW-0472">Membrane</keyword>
<evidence type="ECO:0000256" key="12">
    <source>
        <dbReference type="ARBA" id="ARBA00023128"/>
    </source>
</evidence>
<comment type="function">
    <text evidence="1">Accessory subunit of the mitochondrial membrane respiratory chain NADH dehydrogenase (Complex I), that is believed not to be involved in catalysis. Complex I functions in the transfer of electrons from NADH to the respiratory chain. The immediate electron acceptor for the enzyme is believed to be ubiquinone.</text>
</comment>
<evidence type="ECO:0000313" key="19">
    <source>
        <dbReference type="Ensembl" id="ENSPKIP00000008709.1"/>
    </source>
</evidence>
<dbReference type="KEGG" id="pki:111842265"/>
<name>A0A3B3QS61_9TELE</name>
<keyword evidence="6" id="KW-0679">Respiratory chain</keyword>
<evidence type="ECO:0000256" key="11">
    <source>
        <dbReference type="ARBA" id="ARBA00022989"/>
    </source>
</evidence>
<feature type="region of interest" description="Disordered" evidence="17">
    <location>
        <begin position="36"/>
        <end position="64"/>
    </location>
</feature>
<dbReference type="Proteomes" id="UP000261540">
    <property type="component" value="Unplaced"/>
</dbReference>
<protein>
    <recommendedName>
        <fullName evidence="4">NADH dehydrogenase [ubiquinone] 1 beta subcomplex subunit 11, mitochondrial</fullName>
    </recommendedName>
    <alternativeName>
        <fullName evidence="15">Complex I-ESSS</fullName>
    </alternativeName>
    <alternativeName>
        <fullName evidence="14">NADH-ubiquinone oxidoreductase ESSS subunit</fullName>
    </alternativeName>
</protein>
<keyword evidence="10" id="KW-0249">Electron transport</keyword>
<dbReference type="Ensembl" id="ENSPKIT00000032793.1">
    <property type="protein sequence ID" value="ENSPKIP00000008709.1"/>
    <property type="gene ID" value="ENSPKIG00000024094.1"/>
</dbReference>
<dbReference type="CTD" id="54539"/>
<accession>A0A3B3QS61</accession>
<evidence type="ECO:0000256" key="13">
    <source>
        <dbReference type="ARBA" id="ARBA00023136"/>
    </source>
</evidence>
<dbReference type="GO" id="GO:0005743">
    <property type="term" value="C:mitochondrial inner membrane"/>
    <property type="evidence" value="ECO:0007669"/>
    <property type="project" value="UniProtKB-SubCell"/>
</dbReference>
<sequence length="148" mass="16430">MATRLLGIGSVFSRIRLGPACGFRFVSQTPSGAAGSATISSLQPAHAKDVHGHGEVSPYEKNPDFHGFSEDPHVDQWNMKMAFFFGISLAIVVGGTFIHYLPDHGMRQWARREAERLIKEREAAGLPLMEENYYDPRKITLPSNGDEE</sequence>
<evidence type="ECO:0000256" key="1">
    <source>
        <dbReference type="ARBA" id="ARBA00003195"/>
    </source>
</evidence>
<evidence type="ECO:0000256" key="17">
    <source>
        <dbReference type="SAM" id="MobiDB-lite"/>
    </source>
</evidence>
<keyword evidence="8" id="KW-0999">Mitochondrion inner membrane</keyword>
<dbReference type="PANTHER" id="PTHR13327:SF0">
    <property type="entry name" value="NADH DEHYDROGENASE [UBIQUINONE] 1 BETA SUBCOMPLEX SUBUNIT 11, MITOCHONDRIAL"/>
    <property type="match status" value="1"/>
</dbReference>
<proteinExistence type="inferred from homology"/>
<evidence type="ECO:0000256" key="6">
    <source>
        <dbReference type="ARBA" id="ARBA00022660"/>
    </source>
</evidence>
<evidence type="ECO:0000256" key="18">
    <source>
        <dbReference type="SAM" id="Phobius"/>
    </source>
</evidence>
<dbReference type="STRING" id="1676925.ENSPKIP00000008709"/>
<comment type="similarity">
    <text evidence="3">Belongs to the complex I NDUFB11 subunit family.</text>
</comment>
<keyword evidence="20" id="KW-1185">Reference proteome</keyword>
<dbReference type="RefSeq" id="XP_023664448.1">
    <property type="nucleotide sequence ID" value="XM_023808680.2"/>
</dbReference>
<reference evidence="19" key="1">
    <citation type="submission" date="2025-08" db="UniProtKB">
        <authorList>
            <consortium name="Ensembl"/>
        </authorList>
    </citation>
    <scope>IDENTIFICATION</scope>
</reference>
<keyword evidence="11 18" id="KW-1133">Transmembrane helix</keyword>
<keyword evidence="5" id="KW-0813">Transport</keyword>